<comment type="caution">
    <text evidence="1">The sequence shown here is derived from an EMBL/GenBank/DDBJ whole genome shotgun (WGS) entry which is preliminary data.</text>
</comment>
<evidence type="ECO:0000313" key="2">
    <source>
        <dbReference type="Proteomes" id="UP001596410"/>
    </source>
</evidence>
<name>A0ABW2EK58_9BACI</name>
<gene>
    <name evidence="1" type="ORF">ACFQIC_12570</name>
</gene>
<dbReference type="Proteomes" id="UP001596410">
    <property type="component" value="Unassembled WGS sequence"/>
</dbReference>
<protein>
    <submittedName>
        <fullName evidence="1">Uncharacterized protein</fullName>
    </submittedName>
</protein>
<organism evidence="1 2">
    <name type="scientific">Halobacillus seohaensis</name>
    <dbReference type="NCBI Taxonomy" id="447421"/>
    <lineage>
        <taxon>Bacteria</taxon>
        <taxon>Bacillati</taxon>
        <taxon>Bacillota</taxon>
        <taxon>Bacilli</taxon>
        <taxon>Bacillales</taxon>
        <taxon>Bacillaceae</taxon>
        <taxon>Halobacillus</taxon>
    </lineage>
</organism>
<evidence type="ECO:0000313" key="1">
    <source>
        <dbReference type="EMBL" id="MFC7062688.1"/>
    </source>
</evidence>
<proteinExistence type="predicted"/>
<accession>A0ABW2EK58</accession>
<sequence length="92" mass="11198">MIYSQPIVWTTRMIKHNQQHYIEEESSIDLYHDAVITPFDRFHIREIHDASYRPLTGRLGFFYLHTIRGVYTFKVKISPEPWIEEYKKVQIK</sequence>
<keyword evidence="2" id="KW-1185">Reference proteome</keyword>
<dbReference type="EMBL" id="JBHSZV010000032">
    <property type="protein sequence ID" value="MFC7062688.1"/>
    <property type="molecule type" value="Genomic_DNA"/>
</dbReference>
<dbReference type="RefSeq" id="WP_204709563.1">
    <property type="nucleotide sequence ID" value="NZ_JBHSZV010000032.1"/>
</dbReference>
<reference evidence="2" key="1">
    <citation type="journal article" date="2019" name="Int. J. Syst. Evol. Microbiol.">
        <title>The Global Catalogue of Microorganisms (GCM) 10K type strain sequencing project: providing services to taxonomists for standard genome sequencing and annotation.</title>
        <authorList>
            <consortium name="The Broad Institute Genomics Platform"/>
            <consortium name="The Broad Institute Genome Sequencing Center for Infectious Disease"/>
            <person name="Wu L."/>
            <person name="Ma J."/>
        </authorList>
    </citation>
    <scope>NUCLEOTIDE SEQUENCE [LARGE SCALE GENOMIC DNA]</scope>
    <source>
        <strain evidence="2">CGMCC 4.1621</strain>
    </source>
</reference>